<evidence type="ECO:0000313" key="2">
    <source>
        <dbReference type="EMBL" id="PTE22442.1"/>
    </source>
</evidence>
<keyword evidence="3" id="KW-1185">Reference proteome</keyword>
<dbReference type="Proteomes" id="UP000241010">
    <property type="component" value="Unassembled WGS sequence"/>
</dbReference>
<accession>A0A2T4JWZ2</accession>
<dbReference type="SUPFAM" id="SSF53807">
    <property type="entry name" value="Helical backbone' metal receptor"/>
    <property type="match status" value="1"/>
</dbReference>
<gene>
    <name evidence="2" type="ORF">C5F48_07140</name>
</gene>
<dbReference type="InterPro" id="IPR050902">
    <property type="entry name" value="ABC_Transporter_SBP"/>
</dbReference>
<evidence type="ECO:0000313" key="3">
    <source>
        <dbReference type="Proteomes" id="UP000241010"/>
    </source>
</evidence>
<proteinExistence type="predicted"/>
<comment type="caution">
    <text evidence="2">The sequence shown here is derived from an EMBL/GenBank/DDBJ whole genome shotgun (WGS) entry which is preliminary data.</text>
</comment>
<dbReference type="EMBL" id="PZKG01000022">
    <property type="protein sequence ID" value="PTE22442.1"/>
    <property type="molecule type" value="Genomic_DNA"/>
</dbReference>
<dbReference type="PANTHER" id="PTHR30535:SF34">
    <property type="entry name" value="MOLYBDATE-BINDING PROTEIN MOLA"/>
    <property type="match status" value="1"/>
</dbReference>
<feature type="domain" description="Fe/B12 periplasmic-binding" evidence="1">
    <location>
        <begin position="49"/>
        <end position="299"/>
    </location>
</feature>
<dbReference type="Gene3D" id="3.40.50.1980">
    <property type="entry name" value="Nitrogenase molybdenum iron protein domain"/>
    <property type="match status" value="2"/>
</dbReference>
<dbReference type="InterPro" id="IPR002491">
    <property type="entry name" value="ABC_transptr_periplasmic_BD"/>
</dbReference>
<dbReference type="PROSITE" id="PS50983">
    <property type="entry name" value="FE_B12_PBP"/>
    <property type="match status" value="1"/>
</dbReference>
<name>A0A2T4JWZ2_9RHOB</name>
<dbReference type="OrthoDB" id="1632039at2"/>
<reference evidence="2 3" key="1">
    <citation type="submission" date="2018-03" db="EMBL/GenBank/DDBJ databases">
        <title>Cereibacter changlensis.</title>
        <authorList>
            <person name="Meyer T.E."/>
            <person name="Miller S."/>
            <person name="Lodha T."/>
            <person name="Gandham S."/>
            <person name="Chintalapati S."/>
            <person name="Chintalapati V.R."/>
        </authorList>
    </citation>
    <scope>NUCLEOTIDE SEQUENCE [LARGE SCALE GENOMIC DNA]</scope>
    <source>
        <strain evidence="2 3">JA139</strain>
    </source>
</reference>
<dbReference type="Pfam" id="PF01497">
    <property type="entry name" value="Peripla_BP_2"/>
    <property type="match status" value="1"/>
</dbReference>
<organism evidence="2 3">
    <name type="scientific">Cereibacter changlensis JA139</name>
    <dbReference type="NCBI Taxonomy" id="1188249"/>
    <lineage>
        <taxon>Bacteria</taxon>
        <taxon>Pseudomonadati</taxon>
        <taxon>Pseudomonadota</taxon>
        <taxon>Alphaproteobacteria</taxon>
        <taxon>Rhodobacterales</taxon>
        <taxon>Paracoccaceae</taxon>
        <taxon>Cereibacter</taxon>
    </lineage>
</organism>
<sequence>MANPGGRFLRGCVRGSDPLGAGLRTVALCASVAGSALLPARAQADAPARVVSINLCTDQLAMMLAAPGQLVSVSALAVEPQSSSMVEEARGIPQNYGQAEQVFLLRPDLVLAGAFTARATVDLLRRLGVTVVELPPADSLDDVAAHLRLVGAAMGREAEAERLVARYEADLARLRVSAEPAPAAMYYPNGYTTGAGTLADEILRHTGFSNVAVAAGLAGGGILPLERLVMAEPEMVVTSLPYPGASRSEEILVHPALQAVRERAGSAEVTDADWICGTPHVLRAVAGMGEARRGLDAMQLSQAAP</sequence>
<dbReference type="AlphaFoldDB" id="A0A2T4JWZ2"/>
<evidence type="ECO:0000259" key="1">
    <source>
        <dbReference type="PROSITE" id="PS50983"/>
    </source>
</evidence>
<protein>
    <submittedName>
        <fullName evidence="2">ABC transporter substrate-binding protein</fullName>
    </submittedName>
</protein>
<dbReference type="PANTHER" id="PTHR30535">
    <property type="entry name" value="VITAMIN B12-BINDING PROTEIN"/>
    <property type="match status" value="1"/>
</dbReference>